<feature type="transmembrane region" description="Helical" evidence="1">
    <location>
        <begin position="71"/>
        <end position="93"/>
    </location>
</feature>
<keyword evidence="1" id="KW-0812">Transmembrane</keyword>
<gene>
    <name evidence="2" type="ORF">SAMN02745248_01175</name>
</gene>
<feature type="transmembrane region" description="Helical" evidence="1">
    <location>
        <begin position="6"/>
        <end position="29"/>
    </location>
</feature>
<dbReference type="EMBL" id="FRAD01000008">
    <property type="protein sequence ID" value="SHJ87064.1"/>
    <property type="molecule type" value="Genomic_DNA"/>
</dbReference>
<proteinExistence type="predicted"/>
<dbReference type="RefSeq" id="WP_072903189.1">
    <property type="nucleotide sequence ID" value="NZ_FRAD01000008.1"/>
</dbReference>
<accession>A0A1M6MUE8</accession>
<dbReference type="STRING" id="1121331.SAMN02745248_01175"/>
<dbReference type="AlphaFoldDB" id="A0A1M6MUE8"/>
<evidence type="ECO:0000313" key="2">
    <source>
        <dbReference type="EMBL" id="SHJ87064.1"/>
    </source>
</evidence>
<evidence type="ECO:0000313" key="3">
    <source>
        <dbReference type="Proteomes" id="UP000183952"/>
    </source>
</evidence>
<dbReference type="Proteomes" id="UP000183952">
    <property type="component" value="Unassembled WGS sequence"/>
</dbReference>
<reference evidence="2 3" key="1">
    <citation type="submission" date="2016-11" db="EMBL/GenBank/DDBJ databases">
        <authorList>
            <person name="Jaros S."/>
            <person name="Januszkiewicz K."/>
            <person name="Wedrychowicz H."/>
        </authorList>
    </citation>
    <scope>NUCLEOTIDE SEQUENCE [LARGE SCALE GENOMIC DNA]</scope>
    <source>
        <strain evidence="2 3">DSM 3090</strain>
    </source>
</reference>
<sequence length="108" mass="11550">MNIFDAGGLVSFVALVMSLIVGIGIYMLLNNLFEIKHFGFGALISFFFGCVLAGAFIVNIIAGLLGGFLSVVWGLAKIIAIIAILGYGIILIYNKVTAKKQNKHKGDK</sequence>
<organism evidence="2 3">
    <name type="scientific">Hathewaya proteolytica DSM 3090</name>
    <dbReference type="NCBI Taxonomy" id="1121331"/>
    <lineage>
        <taxon>Bacteria</taxon>
        <taxon>Bacillati</taxon>
        <taxon>Bacillota</taxon>
        <taxon>Clostridia</taxon>
        <taxon>Eubacteriales</taxon>
        <taxon>Clostridiaceae</taxon>
        <taxon>Hathewaya</taxon>
    </lineage>
</organism>
<evidence type="ECO:0000256" key="1">
    <source>
        <dbReference type="SAM" id="Phobius"/>
    </source>
</evidence>
<keyword evidence="1" id="KW-0472">Membrane</keyword>
<keyword evidence="1" id="KW-1133">Transmembrane helix</keyword>
<keyword evidence="3" id="KW-1185">Reference proteome</keyword>
<feature type="transmembrane region" description="Helical" evidence="1">
    <location>
        <begin position="41"/>
        <end position="65"/>
    </location>
</feature>
<name>A0A1M6MUE8_9CLOT</name>
<protein>
    <submittedName>
        <fullName evidence="2">Uncharacterized protein</fullName>
    </submittedName>
</protein>
<dbReference type="OrthoDB" id="1935069at2"/>